<keyword evidence="2" id="KW-1015">Disulfide bond</keyword>
<dbReference type="GO" id="GO:0006508">
    <property type="term" value="P:proteolysis"/>
    <property type="evidence" value="ECO:0007669"/>
    <property type="project" value="InterPro"/>
</dbReference>
<dbReference type="AlphaFoldDB" id="A0A1X3GN34"/>
<name>A0A1X3GN34_9BRAD</name>
<dbReference type="GO" id="GO:0005576">
    <property type="term" value="C:extracellular region"/>
    <property type="evidence" value="ECO:0007669"/>
    <property type="project" value="InterPro"/>
</dbReference>
<protein>
    <recommendedName>
        <fullName evidence="3">Apple domain-containing protein</fullName>
    </recommendedName>
</protein>
<dbReference type="PANTHER" id="PTHR23084:SF179">
    <property type="entry name" value="OS10G0565000 PROTEIN"/>
    <property type="match status" value="1"/>
</dbReference>
<dbReference type="Proteomes" id="UP000193553">
    <property type="component" value="Unassembled WGS sequence"/>
</dbReference>
<comment type="caution">
    <text evidence="4">The sequence shown here is derived from an EMBL/GenBank/DDBJ whole genome shotgun (WGS) entry which is preliminary data.</text>
</comment>
<evidence type="ECO:0000259" key="3">
    <source>
        <dbReference type="PROSITE" id="PS50948"/>
    </source>
</evidence>
<accession>A0A1X3GN34</accession>
<dbReference type="InterPro" id="IPR003409">
    <property type="entry name" value="MORN"/>
</dbReference>
<dbReference type="InterPro" id="IPR003609">
    <property type="entry name" value="Pan_app"/>
</dbReference>
<feature type="domain" description="Apple" evidence="3">
    <location>
        <begin position="667"/>
        <end position="742"/>
    </location>
</feature>
<dbReference type="Pfam" id="PF00024">
    <property type="entry name" value="PAN_1"/>
    <property type="match status" value="1"/>
</dbReference>
<dbReference type="OrthoDB" id="7794320at2"/>
<proteinExistence type="predicted"/>
<evidence type="ECO:0000256" key="1">
    <source>
        <dbReference type="ARBA" id="ARBA00022737"/>
    </source>
</evidence>
<dbReference type="Gene3D" id="3.50.4.10">
    <property type="entry name" value="Hepatocyte Growth Factor"/>
    <property type="match status" value="2"/>
</dbReference>
<reference evidence="4 5" key="1">
    <citation type="submission" date="2017-03" db="EMBL/GenBank/DDBJ databases">
        <title>Whole genome sequences of fourteen strains of Bradyrhizobium canariense and one strain of Bradyrhizobium japonicum isolated from Lupinus (Papilionoideae: Genisteae) species in Algeria.</title>
        <authorList>
            <person name="Crovadore J."/>
            <person name="Chekireb D."/>
            <person name="Brachmann A."/>
            <person name="Chablais R."/>
            <person name="Cochard B."/>
            <person name="Lefort F."/>
        </authorList>
    </citation>
    <scope>NUCLEOTIDE SEQUENCE [LARGE SCALE GENOMIC DNA]</scope>
    <source>
        <strain evidence="4 5">UBMA195</strain>
    </source>
</reference>
<evidence type="ECO:0000256" key="2">
    <source>
        <dbReference type="ARBA" id="ARBA00023157"/>
    </source>
</evidence>
<evidence type="ECO:0000313" key="5">
    <source>
        <dbReference type="Proteomes" id="UP000193553"/>
    </source>
</evidence>
<organism evidence="4 5">
    <name type="scientific">Bradyrhizobium canariense</name>
    <dbReference type="NCBI Taxonomy" id="255045"/>
    <lineage>
        <taxon>Bacteria</taxon>
        <taxon>Pseudomonadati</taxon>
        <taxon>Pseudomonadota</taxon>
        <taxon>Alphaproteobacteria</taxon>
        <taxon>Hyphomicrobiales</taxon>
        <taxon>Nitrobacteraceae</taxon>
        <taxon>Bradyrhizobium</taxon>
    </lineage>
</organism>
<keyword evidence="1" id="KW-0677">Repeat</keyword>
<sequence>MQLRADESVRLLTLDPRIEGPFWTDAGRWLTKVQPIFDTADRKLMSRTYTVWDSAPARDLDFTWQPITPSKTNSGRISGVGRLVWRAQSKPVYDRASVIAEYRGMMVGGRMEGSGLYVNSAGFKYEGQWHHGLMEGRGLLQFPSGDEFVGEFRRGRANGSGRLIDTTGEVYEGAFRDGLRHGHGRTILLNGSAYASSWVTGKETTRSHLVRMAQLGGVNLFSAWDDVRIGLGIDRKFPDRVQASDAAIWYEISNGPDAFEVRPAGKRLMSLWRGKGELQLSFEEEANESGGAGVLGQYRKQFVPLNLRIEIQNRASAPIQVTGVYLDVKRSSTENKPAIEITIDTYDSCLREAGYSSSFQLQNYGWAQAKDVVLRLGPAQPGGSSLNIVKKLGDLDRTLSADVEGDLKALGVDMEYFKSLEEGFSCSSQSTKECLKELRATKKFGQLTDKLEMQDTTFLLRFAAQLDYRWQDANGQFQSWTHPFKATLPLGFLKRANECGEGGGPQVITTKTQKLKVDATGYQVAIPYQTTIAPSHITPLIVSLEAPKSSVHEFSAVVQLADGRQIRSRPINLLYYRPRWFAENDREQPQDAYLQMFDLDGTELQRINSTDETDCSDRCDADTNCVGFSMNIASGLCSLKGGITSMRRDPRVISGLKKGTKRPGISTATPVIEHYTNSRFRSDPYAANLKSSPQECEKQCKADPDCAAFNFATATNICYLIDERLDHPEKSVGTNSGLKFQP</sequence>
<dbReference type="PROSITE" id="PS50948">
    <property type="entry name" value="PAN"/>
    <property type="match status" value="1"/>
</dbReference>
<dbReference type="PANTHER" id="PTHR23084">
    <property type="entry name" value="PHOSPHATIDYLINOSITOL-4-PHOSPHATE 5-KINASE RELATED"/>
    <property type="match status" value="1"/>
</dbReference>
<dbReference type="Pfam" id="PF14295">
    <property type="entry name" value="PAN_4"/>
    <property type="match status" value="1"/>
</dbReference>
<dbReference type="InterPro" id="IPR000177">
    <property type="entry name" value="Apple"/>
</dbReference>
<dbReference type="CDD" id="cd01100">
    <property type="entry name" value="APPLE_Factor_XI_like"/>
    <property type="match status" value="2"/>
</dbReference>
<evidence type="ECO:0000313" key="4">
    <source>
        <dbReference type="EMBL" id="OSJ06094.1"/>
    </source>
</evidence>
<dbReference type="SMART" id="SM00223">
    <property type="entry name" value="APPLE"/>
    <property type="match status" value="2"/>
</dbReference>
<dbReference type="Pfam" id="PF02493">
    <property type="entry name" value="MORN"/>
    <property type="match status" value="4"/>
</dbReference>
<dbReference type="SUPFAM" id="SSF57414">
    <property type="entry name" value="Hairpin loop containing domain-like"/>
    <property type="match status" value="1"/>
</dbReference>
<dbReference type="EMBL" id="NAFI01000180">
    <property type="protein sequence ID" value="OSJ06094.1"/>
    <property type="molecule type" value="Genomic_DNA"/>
</dbReference>
<gene>
    <name evidence="4" type="ORF">BSZ18_23365</name>
</gene>
<dbReference type="SUPFAM" id="SSF82185">
    <property type="entry name" value="Histone H3 K4-specific methyltransferase SET7/9 N-terminal domain"/>
    <property type="match status" value="1"/>
</dbReference>
<dbReference type="Gene3D" id="2.20.110.10">
    <property type="entry name" value="Histone H3 K4-specific methyltransferase SET7/9 N-terminal domain"/>
    <property type="match status" value="2"/>
</dbReference>
<dbReference type="RefSeq" id="WP_085360249.1">
    <property type="nucleotide sequence ID" value="NZ_NAFG01000173.1"/>
</dbReference>
<dbReference type="SMART" id="SM00698">
    <property type="entry name" value="MORN"/>
    <property type="match status" value="4"/>
</dbReference>